<protein>
    <recommendedName>
        <fullName evidence="2">BD-FAE-like domain-containing protein</fullName>
    </recommendedName>
</protein>
<dbReference type="SUPFAM" id="SSF53474">
    <property type="entry name" value="alpha/beta-Hydrolases"/>
    <property type="match status" value="1"/>
</dbReference>
<dbReference type="PANTHER" id="PTHR48081">
    <property type="entry name" value="AB HYDROLASE SUPERFAMILY PROTEIN C4A8.06C"/>
    <property type="match status" value="1"/>
</dbReference>
<evidence type="ECO:0000259" key="2">
    <source>
        <dbReference type="Pfam" id="PF20434"/>
    </source>
</evidence>
<dbReference type="EMBL" id="BKZW01000002">
    <property type="protein sequence ID" value="GER90349.1"/>
    <property type="molecule type" value="Genomic_DNA"/>
</dbReference>
<name>A0A5J4KW49_9CHLR</name>
<dbReference type="Proteomes" id="UP000326912">
    <property type="component" value="Unassembled WGS sequence"/>
</dbReference>
<dbReference type="AlphaFoldDB" id="A0A5J4KW49"/>
<reference evidence="3 4" key="1">
    <citation type="submission" date="2019-10" db="EMBL/GenBank/DDBJ databases">
        <title>Dictyobacter vulcani sp. nov., within the class Ktedonobacteria, isolated from soil of volcanic Mt. Zao.</title>
        <authorList>
            <person name="Zheng Y."/>
            <person name="Wang C.M."/>
            <person name="Sakai Y."/>
            <person name="Abe K."/>
            <person name="Yokota A."/>
            <person name="Yabe S."/>
        </authorList>
    </citation>
    <scope>NUCLEOTIDE SEQUENCE [LARGE SCALE GENOMIC DNA]</scope>
    <source>
        <strain evidence="3 4">W12</strain>
    </source>
</reference>
<gene>
    <name evidence="3" type="ORF">KDW_45110</name>
</gene>
<dbReference type="RefSeq" id="WP_151758102.1">
    <property type="nucleotide sequence ID" value="NZ_BKZW01000002.1"/>
</dbReference>
<evidence type="ECO:0000313" key="3">
    <source>
        <dbReference type="EMBL" id="GER90349.1"/>
    </source>
</evidence>
<organism evidence="3 4">
    <name type="scientific">Dictyobacter vulcani</name>
    <dbReference type="NCBI Taxonomy" id="2607529"/>
    <lineage>
        <taxon>Bacteria</taxon>
        <taxon>Bacillati</taxon>
        <taxon>Chloroflexota</taxon>
        <taxon>Ktedonobacteria</taxon>
        <taxon>Ktedonobacterales</taxon>
        <taxon>Dictyobacteraceae</taxon>
        <taxon>Dictyobacter</taxon>
    </lineage>
</organism>
<dbReference type="Gene3D" id="3.40.50.1820">
    <property type="entry name" value="alpha/beta hydrolase"/>
    <property type="match status" value="1"/>
</dbReference>
<dbReference type="InterPro" id="IPR050300">
    <property type="entry name" value="GDXG_lipolytic_enzyme"/>
</dbReference>
<dbReference type="GO" id="GO:0016787">
    <property type="term" value="F:hydrolase activity"/>
    <property type="evidence" value="ECO:0007669"/>
    <property type="project" value="UniProtKB-KW"/>
</dbReference>
<sequence>MSSANKQDSFHTLSYGDDTFQYGELYVPTGAGPHPVVILIHGGFWRDAYDLTLMHGLAQHLVAQQIAVWNIEYRRVGNPGGAWPGTLLDVARATDYLRTLAPQYQLDVQRVITVGHSAGGHLALWLAARQHLPQDSELSTSSDPLPLTGAISQAGVVDLEQAARLHLGKDAVQALLGASFADKPQRYLLASPAALLPLDVPQVLVHGTNDDTVPLIISQSYQQKAQIAGDSITLIEIPAGDHFVVIDPDSEAWQQTYAEIKRLLMLL</sequence>
<dbReference type="Pfam" id="PF20434">
    <property type="entry name" value="BD-FAE"/>
    <property type="match status" value="1"/>
</dbReference>
<evidence type="ECO:0000313" key="4">
    <source>
        <dbReference type="Proteomes" id="UP000326912"/>
    </source>
</evidence>
<evidence type="ECO:0000256" key="1">
    <source>
        <dbReference type="ARBA" id="ARBA00022801"/>
    </source>
</evidence>
<proteinExistence type="predicted"/>
<accession>A0A5J4KW49</accession>
<dbReference type="InterPro" id="IPR049492">
    <property type="entry name" value="BD-FAE-like_dom"/>
</dbReference>
<comment type="caution">
    <text evidence="3">The sequence shown here is derived from an EMBL/GenBank/DDBJ whole genome shotgun (WGS) entry which is preliminary data.</text>
</comment>
<keyword evidence="4" id="KW-1185">Reference proteome</keyword>
<keyword evidence="1" id="KW-0378">Hydrolase</keyword>
<dbReference type="InterPro" id="IPR029058">
    <property type="entry name" value="AB_hydrolase_fold"/>
</dbReference>
<feature type="domain" description="BD-FAE-like" evidence="2">
    <location>
        <begin position="25"/>
        <end position="223"/>
    </location>
</feature>